<sequence length="240" mass="28158">MYLAEFGFIYLDRTSGFTFSYEGKFHIKEGKERVLVSSGLSGTTKYRLDRNTIRLQIMPESIRKILKLPVEPDWLHVYRKGEEELEALIRRGFHYNHVGGSELAIPILLKAYAKDPHAETLEFELSYAYNATEQYDKAVEVLNKAIKHDPKNFWFLRELGYAYLHLDKIDEAEKTYKKGIAMTDNTMQQAEMAFNTAGMYYRLKNRKKFDEWLAVARKYAEKDSPYYKPLEDMEANFGKN</sequence>
<dbReference type="Gene3D" id="1.25.40.10">
    <property type="entry name" value="Tetratricopeptide repeat domain"/>
    <property type="match status" value="1"/>
</dbReference>
<keyword evidence="5" id="KW-1185">Reference proteome</keyword>
<name>A0A255YZW8_9FLAO</name>
<dbReference type="SUPFAM" id="SSF48452">
    <property type="entry name" value="TPR-like"/>
    <property type="match status" value="1"/>
</dbReference>
<keyword evidence="2 3" id="KW-0802">TPR repeat</keyword>
<dbReference type="InterPro" id="IPR019734">
    <property type="entry name" value="TPR_rpt"/>
</dbReference>
<feature type="repeat" description="TPR" evidence="3">
    <location>
        <begin position="153"/>
        <end position="186"/>
    </location>
</feature>
<evidence type="ECO:0000313" key="4">
    <source>
        <dbReference type="EMBL" id="OYQ33950.1"/>
    </source>
</evidence>
<dbReference type="RefSeq" id="WP_094416029.1">
    <property type="nucleotide sequence ID" value="NZ_NOXV01000297.1"/>
</dbReference>
<dbReference type="EMBL" id="NOXV01000297">
    <property type="protein sequence ID" value="OYQ33950.1"/>
    <property type="molecule type" value="Genomic_DNA"/>
</dbReference>
<dbReference type="PANTHER" id="PTHR44943:SF8">
    <property type="entry name" value="TPR REPEAT-CONTAINING PROTEIN MJ0263"/>
    <property type="match status" value="1"/>
</dbReference>
<accession>A0A255YZW8</accession>
<reference evidence="4 5" key="1">
    <citation type="submission" date="2017-07" db="EMBL/GenBank/DDBJ databases">
        <title>Flavobacterium cyanobacteriorum sp. nov., isolated from cyanobacterial aggregates in a eutrophic lake.</title>
        <authorList>
            <person name="Cai H."/>
        </authorList>
    </citation>
    <scope>NUCLEOTIDE SEQUENCE [LARGE SCALE GENOMIC DNA]</scope>
    <source>
        <strain evidence="4 5">TH021</strain>
    </source>
</reference>
<dbReference type="Pfam" id="PF13414">
    <property type="entry name" value="TPR_11"/>
    <property type="match status" value="1"/>
</dbReference>
<dbReference type="InterPro" id="IPR011990">
    <property type="entry name" value="TPR-like_helical_dom_sf"/>
</dbReference>
<dbReference type="SMART" id="SM00028">
    <property type="entry name" value="TPR"/>
    <property type="match status" value="3"/>
</dbReference>
<dbReference type="OrthoDB" id="672063at2"/>
<evidence type="ECO:0000256" key="1">
    <source>
        <dbReference type="ARBA" id="ARBA00022737"/>
    </source>
</evidence>
<dbReference type="Proteomes" id="UP000216605">
    <property type="component" value="Unassembled WGS sequence"/>
</dbReference>
<feature type="repeat" description="TPR" evidence="3">
    <location>
        <begin position="119"/>
        <end position="152"/>
    </location>
</feature>
<protein>
    <submittedName>
        <fullName evidence="4">Uncharacterized protein</fullName>
    </submittedName>
</protein>
<evidence type="ECO:0000313" key="5">
    <source>
        <dbReference type="Proteomes" id="UP000216605"/>
    </source>
</evidence>
<organism evidence="4 5">
    <name type="scientific">Flavobacterium cyanobacteriorum</name>
    <dbReference type="NCBI Taxonomy" id="2022802"/>
    <lineage>
        <taxon>Bacteria</taxon>
        <taxon>Pseudomonadati</taxon>
        <taxon>Bacteroidota</taxon>
        <taxon>Flavobacteriia</taxon>
        <taxon>Flavobacteriales</taxon>
        <taxon>Flavobacteriaceae</taxon>
        <taxon>Flavobacterium</taxon>
    </lineage>
</organism>
<dbReference type="AlphaFoldDB" id="A0A255YZW8"/>
<keyword evidence="1" id="KW-0677">Repeat</keyword>
<dbReference type="PROSITE" id="PS50005">
    <property type="entry name" value="TPR"/>
    <property type="match status" value="2"/>
</dbReference>
<comment type="caution">
    <text evidence="4">The sequence shown here is derived from an EMBL/GenBank/DDBJ whole genome shotgun (WGS) entry which is preliminary data.</text>
</comment>
<evidence type="ECO:0000256" key="3">
    <source>
        <dbReference type="PROSITE-ProRule" id="PRU00339"/>
    </source>
</evidence>
<dbReference type="PANTHER" id="PTHR44943">
    <property type="entry name" value="CELLULOSE SYNTHASE OPERON PROTEIN C"/>
    <property type="match status" value="1"/>
</dbReference>
<dbReference type="InterPro" id="IPR051685">
    <property type="entry name" value="Ycf3/AcsC/BcsC/TPR_MFPF"/>
</dbReference>
<evidence type="ECO:0000256" key="2">
    <source>
        <dbReference type="ARBA" id="ARBA00022803"/>
    </source>
</evidence>
<gene>
    <name evidence="4" type="ORF">CHU92_12370</name>
</gene>
<proteinExistence type="predicted"/>